<evidence type="ECO:0000256" key="1">
    <source>
        <dbReference type="ARBA" id="ARBA00001478"/>
    </source>
</evidence>
<dbReference type="EMBL" id="CP001674">
    <property type="protein sequence ID" value="ACT50682.1"/>
    <property type="molecule type" value="Genomic_DNA"/>
</dbReference>
<dbReference type="OrthoDB" id="9808590at2"/>
<keyword evidence="7 8" id="KW-0320">Glycogen biosynthesis</keyword>
<feature type="domain" description="Starch synthase catalytic" evidence="10">
    <location>
        <begin position="7"/>
        <end position="250"/>
    </location>
</feature>
<reference evidence="12" key="1">
    <citation type="submission" date="2009-07" db="EMBL/GenBank/DDBJ databases">
        <title>Complete sequence of chromosome of Methylovorus sp. SIP3-4.</title>
        <authorList>
            <person name="Lucas S."/>
            <person name="Copeland A."/>
            <person name="Lapidus A."/>
            <person name="Glavina del Rio T."/>
            <person name="Tice H."/>
            <person name="Bruce D."/>
            <person name="Goodwin L."/>
            <person name="Pitluck S."/>
            <person name="Clum A."/>
            <person name="Larimer F."/>
            <person name="Land M."/>
            <person name="Hauser L."/>
            <person name="Kyrpides N."/>
            <person name="Mikhailova N."/>
            <person name="Kayluzhnaya M."/>
            <person name="Chistoserdova L."/>
        </authorList>
    </citation>
    <scope>NUCLEOTIDE SEQUENCE [LARGE SCALE GENOMIC DNA]</scope>
    <source>
        <strain evidence="12">SIP3-4</strain>
    </source>
</reference>
<keyword evidence="5 8" id="KW-0328">Glycosyltransferase</keyword>
<dbReference type="CAZy" id="GT5">
    <property type="family name" value="Glycosyltransferase Family 5"/>
</dbReference>
<dbReference type="UniPathway" id="UPA00164"/>
<comment type="pathway">
    <text evidence="3 8">Glycan biosynthesis; glycogen biosynthesis.</text>
</comment>
<organism evidence="11 12">
    <name type="scientific">Methylovorus glucosotrophus (strain SIP3-4)</name>
    <dbReference type="NCBI Taxonomy" id="582744"/>
    <lineage>
        <taxon>Bacteria</taxon>
        <taxon>Pseudomonadati</taxon>
        <taxon>Pseudomonadota</taxon>
        <taxon>Betaproteobacteria</taxon>
        <taxon>Nitrosomonadales</taxon>
        <taxon>Methylophilaceae</taxon>
        <taxon>Methylovorus</taxon>
    </lineage>
</organism>
<sequence>MKVARLRILFVSSEAHPLIKTGGLADVSGSLPAALRDQGEEVRLLIPGYPSVMKKLQDQTKVLELQDLPYVGRASLVLGKMPDTGVEVLAIDCPSLYQRAGNPYLDTTGRDWEDNPVRFGVLSMIAARLGCSDSPVQDWIPDIVQCNDWQTGLTPAYMQFHIRSQPDVRRARCVFGIHNLAFQGCFGQEWVARLGLPPDSYQMQGLEYYGQMSFLKAGVFYADALVTVSPTYAREIQTPEFGFGMQGLLAERGSEIRGILNGIDVDEWNPAADLHLAQAYDQNTLPKKQAVKLALQQQQGLQAATQRPLLGVVSRLTHQKGLDMLLPIADALITEQQCQLVLLGGGEAALEQGFRALAQRHPGSVSVSIGYNEALSHQIMAGADIFVMPSRFEPCGLNQMYGMRYGTPPVVNRTGGLADSIIDTDPASLQAQTATGFVMDAADTTELYNTLRRAINYFHDHATWQKIQQNGMRRELGWKQSAEEYINVYQSIR</sequence>
<dbReference type="GO" id="GO:0009011">
    <property type="term" value="F:alpha-1,4-glucan glucosyltransferase (ADP-glucose donor) activity"/>
    <property type="evidence" value="ECO:0007669"/>
    <property type="project" value="UniProtKB-UniRule"/>
</dbReference>
<evidence type="ECO:0000256" key="6">
    <source>
        <dbReference type="ARBA" id="ARBA00022679"/>
    </source>
</evidence>
<comment type="function">
    <text evidence="2 8">Synthesizes alpha-1,4-glucan chains using ADP-glucose.</text>
</comment>
<dbReference type="SUPFAM" id="SSF53756">
    <property type="entry name" value="UDP-Glycosyltransferase/glycogen phosphorylase"/>
    <property type="match status" value="1"/>
</dbReference>
<dbReference type="InterPro" id="IPR011835">
    <property type="entry name" value="GS/SS"/>
</dbReference>
<dbReference type="Proteomes" id="UP000002743">
    <property type="component" value="Chromosome"/>
</dbReference>
<dbReference type="eggNOG" id="COG0297">
    <property type="taxonomic scope" value="Bacteria"/>
</dbReference>
<dbReference type="NCBIfam" id="TIGR02095">
    <property type="entry name" value="glgA"/>
    <property type="match status" value="1"/>
</dbReference>
<feature type="binding site" evidence="8">
    <location>
        <position position="20"/>
    </location>
    <ligand>
        <name>ADP-alpha-D-glucose</name>
        <dbReference type="ChEBI" id="CHEBI:57498"/>
    </ligand>
</feature>
<evidence type="ECO:0000256" key="8">
    <source>
        <dbReference type="HAMAP-Rule" id="MF_00484"/>
    </source>
</evidence>
<evidence type="ECO:0000256" key="5">
    <source>
        <dbReference type="ARBA" id="ARBA00022676"/>
    </source>
</evidence>
<dbReference type="PANTHER" id="PTHR45825:SF11">
    <property type="entry name" value="ALPHA AMYLASE DOMAIN-CONTAINING PROTEIN"/>
    <property type="match status" value="1"/>
</dbReference>
<evidence type="ECO:0000256" key="3">
    <source>
        <dbReference type="ARBA" id="ARBA00004964"/>
    </source>
</evidence>
<comment type="similarity">
    <text evidence="4 8">Belongs to the glycosyltransferase 1 family. Bacterial/plant glycogen synthase subfamily.</text>
</comment>
<dbReference type="AlphaFoldDB" id="C6XDQ7"/>
<dbReference type="InterPro" id="IPR013534">
    <property type="entry name" value="Starch_synth_cat_dom"/>
</dbReference>
<feature type="domain" description="Glycosyl transferase family 1" evidence="9">
    <location>
        <begin position="299"/>
        <end position="456"/>
    </location>
</feature>
<dbReference type="GO" id="GO:0005829">
    <property type="term" value="C:cytosol"/>
    <property type="evidence" value="ECO:0007669"/>
    <property type="project" value="TreeGrafter"/>
</dbReference>
<comment type="catalytic activity">
    <reaction evidence="1 8">
        <text>[(1-&gt;4)-alpha-D-glucosyl](n) + ADP-alpha-D-glucose = [(1-&gt;4)-alpha-D-glucosyl](n+1) + ADP + H(+)</text>
        <dbReference type="Rhea" id="RHEA:18189"/>
        <dbReference type="Rhea" id="RHEA-COMP:9584"/>
        <dbReference type="Rhea" id="RHEA-COMP:9587"/>
        <dbReference type="ChEBI" id="CHEBI:15378"/>
        <dbReference type="ChEBI" id="CHEBI:15444"/>
        <dbReference type="ChEBI" id="CHEBI:57498"/>
        <dbReference type="ChEBI" id="CHEBI:456216"/>
        <dbReference type="EC" id="2.4.1.21"/>
    </reaction>
</comment>
<evidence type="ECO:0000259" key="9">
    <source>
        <dbReference type="Pfam" id="PF00534"/>
    </source>
</evidence>
<dbReference type="NCBIfam" id="NF001899">
    <property type="entry name" value="PRK00654.1-2"/>
    <property type="match status" value="1"/>
</dbReference>
<keyword evidence="6 8" id="KW-0808">Transferase</keyword>
<evidence type="ECO:0000256" key="7">
    <source>
        <dbReference type="ARBA" id="ARBA00023056"/>
    </source>
</evidence>
<dbReference type="PANTHER" id="PTHR45825">
    <property type="entry name" value="GRANULE-BOUND STARCH SYNTHASE 1, CHLOROPLASTIC/AMYLOPLASTIC"/>
    <property type="match status" value="1"/>
</dbReference>
<name>C6XDQ7_METGS</name>
<dbReference type="KEGG" id="mei:Msip34_1437"/>
<proteinExistence type="inferred from homology"/>
<dbReference type="RefSeq" id="WP_015830129.1">
    <property type="nucleotide sequence ID" value="NC_012969.1"/>
</dbReference>
<gene>
    <name evidence="8" type="primary">glgA</name>
    <name evidence="11" type="ordered locus">Msip34_1437</name>
</gene>
<keyword evidence="12" id="KW-1185">Reference proteome</keyword>
<reference evidence="11 12" key="2">
    <citation type="journal article" date="2011" name="J. Bacteriol.">
        <title>Genomes of three methylotrophs from a single niche uncover genetic and metabolic divergence of Methylophilaceae.</title>
        <authorList>
            <person name="Lapidus A."/>
            <person name="Clum A."/>
            <person name="Labutti K."/>
            <person name="Kaluzhnaya M.G."/>
            <person name="Lim S."/>
            <person name="Beck D.A."/>
            <person name="Glavina Del Rio T."/>
            <person name="Nolan M."/>
            <person name="Mavromatis K."/>
            <person name="Huntemann M."/>
            <person name="Lucas S."/>
            <person name="Lidstrom M.E."/>
            <person name="Ivanova N."/>
            <person name="Chistoserdova L."/>
        </authorList>
    </citation>
    <scope>NUCLEOTIDE SEQUENCE [LARGE SCALE GENOMIC DNA]</scope>
    <source>
        <strain evidence="11 12">SIP3-4</strain>
    </source>
</reference>
<dbReference type="Gene3D" id="3.40.50.2000">
    <property type="entry name" value="Glycogen Phosphorylase B"/>
    <property type="match status" value="2"/>
</dbReference>
<accession>C6XDQ7</accession>
<evidence type="ECO:0000313" key="11">
    <source>
        <dbReference type="EMBL" id="ACT50682.1"/>
    </source>
</evidence>
<evidence type="ECO:0000256" key="4">
    <source>
        <dbReference type="ARBA" id="ARBA00010281"/>
    </source>
</evidence>
<dbReference type="HAMAP" id="MF_00484">
    <property type="entry name" value="Glycogen_synth"/>
    <property type="match status" value="1"/>
</dbReference>
<evidence type="ECO:0000313" key="12">
    <source>
        <dbReference type="Proteomes" id="UP000002743"/>
    </source>
</evidence>
<dbReference type="GO" id="GO:0005978">
    <property type="term" value="P:glycogen biosynthetic process"/>
    <property type="evidence" value="ECO:0007669"/>
    <property type="project" value="UniProtKB-UniRule"/>
</dbReference>
<evidence type="ECO:0000256" key="2">
    <source>
        <dbReference type="ARBA" id="ARBA00002764"/>
    </source>
</evidence>
<dbReference type="Pfam" id="PF00534">
    <property type="entry name" value="Glycos_transf_1"/>
    <property type="match status" value="1"/>
</dbReference>
<dbReference type="EC" id="2.4.1.21" evidence="8"/>
<evidence type="ECO:0000259" key="10">
    <source>
        <dbReference type="Pfam" id="PF08323"/>
    </source>
</evidence>
<protein>
    <recommendedName>
        <fullName evidence="8">Glycogen synthase</fullName>
        <ecNumber evidence="8">2.4.1.21</ecNumber>
    </recommendedName>
    <alternativeName>
        <fullName evidence="8">Starch [bacterial glycogen] synthase</fullName>
    </alternativeName>
</protein>
<dbReference type="GO" id="GO:0004373">
    <property type="term" value="F:alpha-1,4-glucan glucosyltransferase (UDP-glucose donor) activity"/>
    <property type="evidence" value="ECO:0007669"/>
    <property type="project" value="InterPro"/>
</dbReference>
<dbReference type="Pfam" id="PF08323">
    <property type="entry name" value="Glyco_transf_5"/>
    <property type="match status" value="1"/>
</dbReference>
<dbReference type="InterPro" id="IPR001296">
    <property type="entry name" value="Glyco_trans_1"/>
</dbReference>
<dbReference type="STRING" id="582744.Msip34_1437"/>
<dbReference type="CDD" id="cd03791">
    <property type="entry name" value="GT5_Glycogen_synthase_DULL1-like"/>
    <property type="match status" value="1"/>
</dbReference>
<dbReference type="HOGENOM" id="CLU_009583_18_4_4"/>